<gene>
    <name evidence="4" type="primary">rsrA</name>
    <name evidence="4" type="ORF">BTM25_33950</name>
</gene>
<feature type="domain" description="Putative zinc-finger" evidence="3">
    <location>
        <begin position="11"/>
        <end position="44"/>
    </location>
</feature>
<dbReference type="InterPro" id="IPR024020">
    <property type="entry name" value="Anit_sigma_mycothiol_RsrA"/>
</dbReference>
<protein>
    <submittedName>
        <fullName evidence="4">Anti-sigma factor RsrA</fullName>
    </submittedName>
</protein>
<dbReference type="Gene3D" id="1.10.10.1320">
    <property type="entry name" value="Anti-sigma factor, zinc-finger domain"/>
    <property type="match status" value="1"/>
</dbReference>
<keyword evidence="2" id="KW-0804">Transcription</keyword>
<dbReference type="InterPro" id="IPR027383">
    <property type="entry name" value="Znf_put"/>
</dbReference>
<keyword evidence="1" id="KW-0805">Transcription regulation</keyword>
<dbReference type="RefSeq" id="WP_103563851.1">
    <property type="nucleotide sequence ID" value="NZ_MTBP01000002.1"/>
</dbReference>
<accession>A0A2P4UI60</accession>
<dbReference type="AlphaFoldDB" id="A0A2P4UI60"/>
<evidence type="ECO:0000256" key="2">
    <source>
        <dbReference type="ARBA" id="ARBA00023163"/>
    </source>
</evidence>
<sequence>MSCGEAHETPCTEVLARVYSYLDGELDQGGCGEVRQHLDECGPCLREYGLEESVKKLVHKSCGCEPVPADLRSRILGRIEQICGELKDAETSPAGTPAEKG</sequence>
<comment type="caution">
    <text evidence="4">The sequence shown here is derived from an EMBL/GenBank/DDBJ whole genome shotgun (WGS) entry which is preliminary data.</text>
</comment>
<keyword evidence="5" id="KW-1185">Reference proteome</keyword>
<dbReference type="EMBL" id="MTBP01000002">
    <property type="protein sequence ID" value="POM24759.1"/>
    <property type="molecule type" value="Genomic_DNA"/>
</dbReference>
<evidence type="ECO:0000313" key="4">
    <source>
        <dbReference type="EMBL" id="POM24759.1"/>
    </source>
</evidence>
<name>A0A2P4UI60_9ACTN</name>
<reference evidence="4 5" key="1">
    <citation type="journal article" date="2017" name="Chemistry">
        <title>Isolation, Biosynthesis and Chemical Modifications of Rubterolones A-F: Rare Tropolone Alkaloids from Actinomadura sp. 5-2.</title>
        <authorList>
            <person name="Guo H."/>
            <person name="Benndorf R."/>
            <person name="Leichnitz D."/>
            <person name="Klassen J.L."/>
            <person name="Vollmers J."/>
            <person name="Gorls H."/>
            <person name="Steinacker M."/>
            <person name="Weigel C."/>
            <person name="Dahse H.M."/>
            <person name="Kaster A.K."/>
            <person name="de Beer Z.W."/>
            <person name="Poulsen M."/>
            <person name="Beemelmanns C."/>
        </authorList>
    </citation>
    <scope>NUCLEOTIDE SEQUENCE [LARGE SCALE GENOMIC DNA]</scope>
    <source>
        <strain evidence="4 5">5-2</strain>
    </source>
</reference>
<proteinExistence type="predicted"/>
<dbReference type="NCBIfam" id="TIGR03988">
    <property type="entry name" value="antisig_RsrA"/>
    <property type="match status" value="1"/>
</dbReference>
<evidence type="ECO:0000256" key="1">
    <source>
        <dbReference type="ARBA" id="ARBA00023015"/>
    </source>
</evidence>
<evidence type="ECO:0000313" key="5">
    <source>
        <dbReference type="Proteomes" id="UP000242367"/>
    </source>
</evidence>
<dbReference type="Proteomes" id="UP000242367">
    <property type="component" value="Unassembled WGS sequence"/>
</dbReference>
<organism evidence="4 5">
    <name type="scientific">Actinomadura rubteroloni</name>
    <dbReference type="NCBI Taxonomy" id="1926885"/>
    <lineage>
        <taxon>Bacteria</taxon>
        <taxon>Bacillati</taxon>
        <taxon>Actinomycetota</taxon>
        <taxon>Actinomycetes</taxon>
        <taxon>Streptosporangiales</taxon>
        <taxon>Thermomonosporaceae</taxon>
        <taxon>Actinomadura</taxon>
    </lineage>
</organism>
<evidence type="ECO:0000259" key="3">
    <source>
        <dbReference type="Pfam" id="PF13490"/>
    </source>
</evidence>
<dbReference type="InterPro" id="IPR041916">
    <property type="entry name" value="Anti_sigma_zinc_sf"/>
</dbReference>
<dbReference type="Pfam" id="PF13490">
    <property type="entry name" value="zf-HC2"/>
    <property type="match status" value="1"/>
</dbReference>